<evidence type="ECO:0000256" key="2">
    <source>
        <dbReference type="ARBA" id="ARBA00004861"/>
    </source>
</evidence>
<dbReference type="UniPathway" id="UPA00070">
    <property type="reaction ID" value="UER00120"/>
</dbReference>
<keyword evidence="6 9" id="KW-0456">Lyase</keyword>
<dbReference type="InterPro" id="IPR018089">
    <property type="entry name" value="OMPdecase_AS"/>
</dbReference>
<dbReference type="RefSeq" id="WP_111740219.1">
    <property type="nucleotide sequence ID" value="NZ_LR698987.1"/>
</dbReference>
<evidence type="ECO:0000256" key="4">
    <source>
        <dbReference type="ARBA" id="ARBA00022793"/>
    </source>
</evidence>
<comment type="subunit">
    <text evidence="3 9">Homodimer.</text>
</comment>
<evidence type="ECO:0000256" key="1">
    <source>
        <dbReference type="ARBA" id="ARBA00002356"/>
    </source>
</evidence>
<keyword evidence="15" id="KW-1185">Reference proteome</keyword>
<dbReference type="InterPro" id="IPR013785">
    <property type="entry name" value="Aldolase_TIM"/>
</dbReference>
<evidence type="ECO:0000313" key="14">
    <source>
        <dbReference type="EMBL" id="SQI40577.1"/>
    </source>
</evidence>
<feature type="binding site" evidence="9">
    <location>
        <begin position="62"/>
        <end position="71"/>
    </location>
    <ligand>
        <name>substrate</name>
    </ligand>
</feature>
<evidence type="ECO:0000256" key="10">
    <source>
        <dbReference type="PIRSR" id="PIRSR614732-1"/>
    </source>
</evidence>
<dbReference type="InterPro" id="IPR047596">
    <property type="entry name" value="OMPdecase_bac"/>
</dbReference>
<dbReference type="FunFam" id="3.20.20.70:FF:000015">
    <property type="entry name" value="Orotidine 5'-phosphate decarboxylase"/>
    <property type="match status" value="1"/>
</dbReference>
<dbReference type="NCBIfam" id="NF001273">
    <property type="entry name" value="PRK00230.1"/>
    <property type="match status" value="1"/>
</dbReference>
<feature type="binding site" evidence="9 11">
    <location>
        <position position="35"/>
    </location>
    <ligand>
        <name>substrate</name>
    </ligand>
</feature>
<dbReference type="InterPro" id="IPR011060">
    <property type="entry name" value="RibuloseP-bd_barrel"/>
</dbReference>
<feature type="binding site" evidence="9 11">
    <location>
        <position position="192"/>
    </location>
    <ligand>
        <name>substrate</name>
    </ligand>
</feature>
<protein>
    <recommendedName>
        <fullName evidence="9">Orotidine 5'-phosphate decarboxylase</fullName>
        <ecNumber evidence="9">4.1.1.23</ecNumber>
    </recommendedName>
    <alternativeName>
        <fullName evidence="9">OMP decarboxylase</fullName>
        <shortName evidence="9">OMPDCase</shortName>
        <shortName evidence="9">OMPdecase</shortName>
    </alternativeName>
</protein>
<dbReference type="GO" id="GO:0005829">
    <property type="term" value="C:cytosol"/>
    <property type="evidence" value="ECO:0007669"/>
    <property type="project" value="TreeGrafter"/>
</dbReference>
<feature type="active site" description="For OMPdecase activity" evidence="10">
    <location>
        <position position="67"/>
    </location>
</feature>
<dbReference type="InterPro" id="IPR014732">
    <property type="entry name" value="OMPdecase"/>
</dbReference>
<proteinExistence type="inferred from homology"/>
<evidence type="ECO:0000313" key="15">
    <source>
        <dbReference type="Proteomes" id="UP000249005"/>
    </source>
</evidence>
<dbReference type="AlphaFoldDB" id="A0A2X4UKZ5"/>
<feature type="active site" description="Proton donor" evidence="9">
    <location>
        <position position="64"/>
    </location>
</feature>
<dbReference type="SMART" id="SM00934">
    <property type="entry name" value="OMPdecase"/>
    <property type="match status" value="1"/>
</dbReference>
<dbReference type="PROSITE" id="PS00156">
    <property type="entry name" value="OMPDECASE"/>
    <property type="match status" value="1"/>
</dbReference>
<dbReference type="NCBIfam" id="TIGR01740">
    <property type="entry name" value="pyrF"/>
    <property type="match status" value="1"/>
</dbReference>
<dbReference type="CDD" id="cd04725">
    <property type="entry name" value="OMP_decarboxylase_like"/>
    <property type="match status" value="1"/>
</dbReference>
<dbReference type="EMBL" id="LS483470">
    <property type="protein sequence ID" value="SQI40577.1"/>
    <property type="molecule type" value="Genomic_DNA"/>
</dbReference>
<dbReference type="GO" id="GO:0004590">
    <property type="term" value="F:orotidine-5'-phosphate decarboxylase activity"/>
    <property type="evidence" value="ECO:0007669"/>
    <property type="project" value="UniProtKB-UniRule"/>
</dbReference>
<feature type="binding site" evidence="9 11">
    <location>
        <position position="212"/>
    </location>
    <ligand>
        <name>substrate</name>
    </ligand>
</feature>
<feature type="domain" description="Orotidine 5'-phosphate decarboxylase" evidence="13">
    <location>
        <begin position="7"/>
        <end position="228"/>
    </location>
</feature>
<dbReference type="KEGG" id="lri:NCTC12151_01676"/>
<sequence>MSISTSPVIVALDFDNQRDALALADKIDPADCRVKIGKEMFSLCGPELVRALQLRGFDVFLDLKFHDIPNTVAKSVAAAAELGVWMVDVHASGGARMLEAAKTALLPYGSDAPALIAVTVLTSMEESELRDIGIQGTLQDHAERLARLAKNNGLDGVVCSAHEATHLRSLFGADFQLVTPGIRPVGSALGDQRRVMTPPQAMDAGVSYMVIGRPITQAAEPAAALRDILSSLRPA</sequence>
<comment type="pathway">
    <text evidence="2 9 12">Pyrimidine metabolism; UMP biosynthesis via de novo pathway; UMP from orotate: step 2/2.</text>
</comment>
<feature type="binding site" evidence="9 11">
    <location>
        <position position="13"/>
    </location>
    <ligand>
        <name>substrate</name>
    </ligand>
</feature>
<dbReference type="Gene3D" id="3.20.20.70">
    <property type="entry name" value="Aldolase class I"/>
    <property type="match status" value="1"/>
</dbReference>
<feature type="active site" description="For OMPdecase activity" evidence="10">
    <location>
        <position position="62"/>
    </location>
</feature>
<evidence type="ECO:0000256" key="8">
    <source>
        <dbReference type="ARBA" id="ARBA00061012"/>
    </source>
</evidence>
<dbReference type="Pfam" id="PF00215">
    <property type="entry name" value="OMPdecase"/>
    <property type="match status" value="1"/>
</dbReference>
<dbReference type="SUPFAM" id="SSF51366">
    <property type="entry name" value="Ribulose-phoshate binding barrel"/>
    <property type="match status" value="1"/>
</dbReference>
<gene>
    <name evidence="9 14" type="primary">pyrF</name>
    <name evidence="14" type="ORF">NCTC12151_01676</name>
</gene>
<evidence type="ECO:0000256" key="9">
    <source>
        <dbReference type="HAMAP-Rule" id="MF_01200"/>
    </source>
</evidence>
<feature type="binding site" evidence="9 11">
    <location>
        <position position="213"/>
    </location>
    <ligand>
        <name>substrate</name>
    </ligand>
</feature>
<dbReference type="OrthoDB" id="9806203at2"/>
<feature type="active site" description="For OMPdecase activity" evidence="10">
    <location>
        <position position="64"/>
    </location>
</feature>
<reference evidence="14 15" key="1">
    <citation type="submission" date="2018-06" db="EMBL/GenBank/DDBJ databases">
        <authorList>
            <consortium name="Pathogen Informatics"/>
            <person name="Doyle S."/>
        </authorList>
    </citation>
    <scope>NUCLEOTIDE SEQUENCE [LARGE SCALE GENOMIC DNA]</scope>
    <source>
        <strain evidence="14 15">NCTC12151</strain>
    </source>
</reference>
<dbReference type="GO" id="GO:0044205">
    <property type="term" value="P:'de novo' UMP biosynthetic process"/>
    <property type="evidence" value="ECO:0007669"/>
    <property type="project" value="UniProtKB-UniRule"/>
</dbReference>
<accession>A0A2X4UKZ5</accession>
<dbReference type="HAMAP" id="MF_01200_B">
    <property type="entry name" value="OMPdecase_type1_B"/>
    <property type="match status" value="1"/>
</dbReference>
<feature type="binding site" evidence="9 11">
    <location>
        <position position="122"/>
    </location>
    <ligand>
        <name>substrate</name>
    </ligand>
</feature>
<evidence type="ECO:0000259" key="13">
    <source>
        <dbReference type="SMART" id="SM00934"/>
    </source>
</evidence>
<comment type="catalytic activity">
    <reaction evidence="7 9 12">
        <text>orotidine 5'-phosphate + H(+) = UMP + CO2</text>
        <dbReference type="Rhea" id="RHEA:11596"/>
        <dbReference type="ChEBI" id="CHEBI:15378"/>
        <dbReference type="ChEBI" id="CHEBI:16526"/>
        <dbReference type="ChEBI" id="CHEBI:57538"/>
        <dbReference type="ChEBI" id="CHEBI:57865"/>
        <dbReference type="EC" id="4.1.1.23"/>
    </reaction>
</comment>
<dbReference type="GO" id="GO:0006207">
    <property type="term" value="P:'de novo' pyrimidine nucleobase biosynthetic process"/>
    <property type="evidence" value="ECO:0007669"/>
    <property type="project" value="InterPro"/>
</dbReference>
<evidence type="ECO:0000256" key="11">
    <source>
        <dbReference type="PIRSR" id="PIRSR614732-2"/>
    </source>
</evidence>
<evidence type="ECO:0000256" key="12">
    <source>
        <dbReference type="RuleBase" id="RU000512"/>
    </source>
</evidence>
<evidence type="ECO:0000256" key="7">
    <source>
        <dbReference type="ARBA" id="ARBA00049157"/>
    </source>
</evidence>
<dbReference type="InterPro" id="IPR001754">
    <property type="entry name" value="OMPdeCOase_dom"/>
</dbReference>
<organism evidence="14 15">
    <name type="scientific">Leminorella richardii</name>
    <dbReference type="NCBI Taxonomy" id="158841"/>
    <lineage>
        <taxon>Bacteria</taxon>
        <taxon>Pseudomonadati</taxon>
        <taxon>Pseudomonadota</taxon>
        <taxon>Gammaproteobacteria</taxon>
        <taxon>Enterobacterales</taxon>
        <taxon>Budviciaceae</taxon>
        <taxon>Leminorella</taxon>
    </lineage>
</organism>
<comment type="similarity">
    <text evidence="8 9">Belongs to the OMP decarboxylase family. Type 1 subfamily.</text>
</comment>
<feature type="binding site" evidence="9 11">
    <location>
        <position position="183"/>
    </location>
    <ligand>
        <name>substrate</name>
    </ligand>
</feature>
<dbReference type="Proteomes" id="UP000249005">
    <property type="component" value="Chromosome 1"/>
</dbReference>
<dbReference type="EC" id="4.1.1.23" evidence="9"/>
<dbReference type="PANTHER" id="PTHR32119:SF2">
    <property type="entry name" value="OROTIDINE 5'-PHOSPHATE DECARBOXYLASE"/>
    <property type="match status" value="1"/>
</dbReference>
<keyword evidence="4 9" id="KW-0210">Decarboxylase</keyword>
<evidence type="ECO:0000256" key="6">
    <source>
        <dbReference type="ARBA" id="ARBA00023239"/>
    </source>
</evidence>
<evidence type="ECO:0000256" key="5">
    <source>
        <dbReference type="ARBA" id="ARBA00022975"/>
    </source>
</evidence>
<evidence type="ECO:0000256" key="3">
    <source>
        <dbReference type="ARBA" id="ARBA00011738"/>
    </source>
</evidence>
<name>A0A2X4UKZ5_9GAMM</name>
<keyword evidence="5 9" id="KW-0665">Pyrimidine biosynthesis</keyword>
<comment type="function">
    <text evidence="1 9">Catalyzes the decarboxylation of orotidine 5'-monophosphate (OMP) to uridine 5'-monophosphate (UMP).</text>
</comment>
<dbReference type="PANTHER" id="PTHR32119">
    <property type="entry name" value="OROTIDINE 5'-PHOSPHATE DECARBOXYLASE"/>
    <property type="match status" value="1"/>
</dbReference>